<dbReference type="EMBL" id="JBHSHC010000119">
    <property type="protein sequence ID" value="MFC4769178.1"/>
    <property type="molecule type" value="Genomic_DNA"/>
</dbReference>
<organism evidence="1 2">
    <name type="scientific">Effusibacillus consociatus</name>
    <dbReference type="NCBI Taxonomy" id="1117041"/>
    <lineage>
        <taxon>Bacteria</taxon>
        <taxon>Bacillati</taxon>
        <taxon>Bacillota</taxon>
        <taxon>Bacilli</taxon>
        <taxon>Bacillales</taxon>
        <taxon>Alicyclobacillaceae</taxon>
        <taxon>Effusibacillus</taxon>
    </lineage>
</organism>
<keyword evidence="2" id="KW-1185">Reference proteome</keyword>
<dbReference type="InterPro" id="IPR054055">
    <property type="entry name" value="YpzH"/>
</dbReference>
<dbReference type="RefSeq" id="WP_380027398.1">
    <property type="nucleotide sequence ID" value="NZ_JBHSHC010000119.1"/>
</dbReference>
<dbReference type="Proteomes" id="UP001596002">
    <property type="component" value="Unassembled WGS sequence"/>
</dbReference>
<proteinExistence type="predicted"/>
<evidence type="ECO:0000313" key="1">
    <source>
        <dbReference type="EMBL" id="MFC4769178.1"/>
    </source>
</evidence>
<sequence>MRRDATNPNYQILSIVTPDESIVKNGKATMFICKDEQEQEILVKEVANALRGDVARLSNGVYLVVRA</sequence>
<gene>
    <name evidence="1" type="ORF">ACFO8Q_17755</name>
</gene>
<accession>A0ABV9Q5V3</accession>
<evidence type="ECO:0000313" key="2">
    <source>
        <dbReference type="Proteomes" id="UP001596002"/>
    </source>
</evidence>
<name>A0ABV9Q5V3_9BACL</name>
<protein>
    <submittedName>
        <fullName evidence="1">Uncharacterized protein</fullName>
    </submittedName>
</protein>
<comment type="caution">
    <text evidence="1">The sequence shown here is derived from an EMBL/GenBank/DDBJ whole genome shotgun (WGS) entry which is preliminary data.</text>
</comment>
<dbReference type="Pfam" id="PF21835">
    <property type="entry name" value="YIEGIA_cap"/>
    <property type="match status" value="1"/>
</dbReference>
<reference evidence="2" key="1">
    <citation type="journal article" date="2019" name="Int. J. Syst. Evol. Microbiol.">
        <title>The Global Catalogue of Microorganisms (GCM) 10K type strain sequencing project: providing services to taxonomists for standard genome sequencing and annotation.</title>
        <authorList>
            <consortium name="The Broad Institute Genomics Platform"/>
            <consortium name="The Broad Institute Genome Sequencing Center for Infectious Disease"/>
            <person name="Wu L."/>
            <person name="Ma J."/>
        </authorList>
    </citation>
    <scope>NUCLEOTIDE SEQUENCE [LARGE SCALE GENOMIC DNA]</scope>
    <source>
        <strain evidence="2">WYCCWR 12678</strain>
    </source>
</reference>